<organism evidence="2">
    <name type="scientific">marine sediment metagenome</name>
    <dbReference type="NCBI Taxonomy" id="412755"/>
    <lineage>
        <taxon>unclassified sequences</taxon>
        <taxon>metagenomes</taxon>
        <taxon>ecological metagenomes</taxon>
    </lineage>
</organism>
<accession>X0SVD8</accession>
<gene>
    <name evidence="2" type="ORF">S01H1_09809</name>
</gene>
<comment type="caution">
    <text evidence="2">The sequence shown here is derived from an EMBL/GenBank/DDBJ whole genome shotgun (WGS) entry which is preliminary data.</text>
</comment>
<dbReference type="EMBL" id="BARS01005012">
    <property type="protein sequence ID" value="GAF67775.1"/>
    <property type="molecule type" value="Genomic_DNA"/>
</dbReference>
<evidence type="ECO:0000313" key="2">
    <source>
        <dbReference type="EMBL" id="GAF67775.1"/>
    </source>
</evidence>
<evidence type="ECO:0000256" key="1">
    <source>
        <dbReference type="SAM" id="MobiDB-lite"/>
    </source>
</evidence>
<sequence>MPKDPTKSLPAPVHGLPPENERSAFDTARICKQCGETGRVVSNYLGTQVYCGPCKIDWPISSTPMAPQGPLASPRGLSKVTLVEPNFDKAFEEIGEYADEDVRKRRKLPKGDD</sequence>
<protein>
    <submittedName>
        <fullName evidence="2">Uncharacterized protein</fullName>
    </submittedName>
</protein>
<reference evidence="2" key="1">
    <citation type="journal article" date="2014" name="Front. Microbiol.">
        <title>High frequency of phylogenetically diverse reductive dehalogenase-homologous genes in deep subseafloor sedimentary metagenomes.</title>
        <authorList>
            <person name="Kawai M."/>
            <person name="Futagami T."/>
            <person name="Toyoda A."/>
            <person name="Takaki Y."/>
            <person name="Nishi S."/>
            <person name="Hori S."/>
            <person name="Arai W."/>
            <person name="Tsubouchi T."/>
            <person name="Morono Y."/>
            <person name="Uchiyama I."/>
            <person name="Ito T."/>
            <person name="Fujiyama A."/>
            <person name="Inagaki F."/>
            <person name="Takami H."/>
        </authorList>
    </citation>
    <scope>NUCLEOTIDE SEQUENCE</scope>
    <source>
        <strain evidence="2">Expedition CK06-06</strain>
    </source>
</reference>
<name>X0SVD8_9ZZZZ</name>
<proteinExistence type="predicted"/>
<dbReference type="AlphaFoldDB" id="X0SVD8"/>
<feature type="region of interest" description="Disordered" evidence="1">
    <location>
        <begin position="1"/>
        <end position="21"/>
    </location>
</feature>